<proteinExistence type="predicted"/>
<dbReference type="EMBL" id="JAVDTS010000001">
    <property type="protein sequence ID" value="MDR6836205.1"/>
    <property type="molecule type" value="Genomic_DNA"/>
</dbReference>
<dbReference type="EMBL" id="JAVDTL010000001">
    <property type="protein sequence ID" value="MDR6765768.1"/>
    <property type="molecule type" value="Genomic_DNA"/>
</dbReference>
<sequence>MLQFAVSGPFVVRLDNQHSSAQTKNMTVLPPSSPLTLGQQLLQEGRELLAQGDKELAAQVLVRARDERDVVLDAHALIEENDLIGSFRNVMGLDCTISEQDDIFGFFRGHHSSRNPLRDYLADGWRTLAELMVLLESVDQPLLKAGRVLEFASGHGRFTRHLVKAMGSSRVVVSDVVPSAVEFSRSTFGVDGFLSASVPESVQWPARYDLVFVLSLFSHLPRATWSRWLKVLYEAVAPGGLLVFSTHGTKAANFDHVTLDDEGYFFAASSESTAIDEQEYGTTFTSEAFVLARIAETLGADKLVHKVPVHFWNHQDAYVLRKP</sequence>
<dbReference type="SUPFAM" id="SSF53335">
    <property type="entry name" value="S-adenosyl-L-methionine-dependent methyltransferases"/>
    <property type="match status" value="1"/>
</dbReference>
<dbReference type="GO" id="GO:0032259">
    <property type="term" value="P:methylation"/>
    <property type="evidence" value="ECO:0007669"/>
    <property type="project" value="UniProtKB-KW"/>
</dbReference>
<evidence type="ECO:0000313" key="2">
    <source>
        <dbReference type="EMBL" id="MDR6765768.1"/>
    </source>
</evidence>
<keyword evidence="2" id="KW-0489">Methyltransferase</keyword>
<protein>
    <submittedName>
        <fullName evidence="2">SAM-dependent methyltransferase</fullName>
    </submittedName>
</protein>
<evidence type="ECO:0000313" key="4">
    <source>
        <dbReference type="Proteomes" id="UP001249076"/>
    </source>
</evidence>
<dbReference type="Proteomes" id="UP001249076">
    <property type="component" value="Unassembled WGS sequence"/>
</dbReference>
<organism evidence="2 5">
    <name type="scientific">Acidovorax delafieldii</name>
    <name type="common">Pseudomonas delafieldii</name>
    <dbReference type="NCBI Taxonomy" id="47920"/>
    <lineage>
        <taxon>Bacteria</taxon>
        <taxon>Pseudomonadati</taxon>
        <taxon>Pseudomonadota</taxon>
        <taxon>Betaproteobacteria</taxon>
        <taxon>Burkholderiales</taxon>
        <taxon>Comamonadaceae</taxon>
        <taxon>Acidovorax</taxon>
    </lineage>
</organism>
<gene>
    <name evidence="2" type="ORF">J2W88_001026</name>
    <name evidence="3" type="ORF">J2W93_001026</name>
</gene>
<accession>A0AAJ2F341</accession>
<feature type="domain" description="Methyltransferase type 12" evidence="1">
    <location>
        <begin position="149"/>
        <end position="242"/>
    </location>
</feature>
<dbReference type="PANTHER" id="PTHR43861">
    <property type="entry name" value="TRANS-ACONITATE 2-METHYLTRANSFERASE-RELATED"/>
    <property type="match status" value="1"/>
</dbReference>
<keyword evidence="4" id="KW-1185">Reference proteome</keyword>
<dbReference type="InterPro" id="IPR013217">
    <property type="entry name" value="Methyltransf_12"/>
</dbReference>
<evidence type="ECO:0000313" key="5">
    <source>
        <dbReference type="Proteomes" id="UP001253458"/>
    </source>
</evidence>
<reference evidence="2 4" key="1">
    <citation type="submission" date="2023-07" db="EMBL/GenBank/DDBJ databases">
        <title>Sorghum-associated microbial communities from plants grown in Nebraska, USA.</title>
        <authorList>
            <person name="Schachtman D."/>
        </authorList>
    </citation>
    <scope>NUCLEOTIDE SEQUENCE</scope>
    <source>
        <strain evidence="3 4">BE105</strain>
        <strain evidence="2">BE69</strain>
    </source>
</reference>
<dbReference type="Proteomes" id="UP001253458">
    <property type="component" value="Unassembled WGS sequence"/>
</dbReference>
<evidence type="ECO:0000259" key="1">
    <source>
        <dbReference type="Pfam" id="PF08242"/>
    </source>
</evidence>
<dbReference type="InterPro" id="IPR029063">
    <property type="entry name" value="SAM-dependent_MTases_sf"/>
</dbReference>
<dbReference type="GO" id="GO:0008168">
    <property type="term" value="F:methyltransferase activity"/>
    <property type="evidence" value="ECO:0007669"/>
    <property type="project" value="UniProtKB-KW"/>
</dbReference>
<dbReference type="Pfam" id="PF08242">
    <property type="entry name" value="Methyltransf_12"/>
    <property type="match status" value="1"/>
</dbReference>
<keyword evidence="2" id="KW-0808">Transferase</keyword>
<comment type="caution">
    <text evidence="2">The sequence shown here is derived from an EMBL/GenBank/DDBJ whole genome shotgun (WGS) entry which is preliminary data.</text>
</comment>
<dbReference type="RefSeq" id="WP_310046249.1">
    <property type="nucleotide sequence ID" value="NZ_JAVDTL010000001.1"/>
</dbReference>
<evidence type="ECO:0000313" key="3">
    <source>
        <dbReference type="EMBL" id="MDR6836205.1"/>
    </source>
</evidence>
<name>A0AAJ2F341_ACIDE</name>
<dbReference type="Gene3D" id="3.40.50.150">
    <property type="entry name" value="Vaccinia Virus protein VP39"/>
    <property type="match status" value="1"/>
</dbReference>
<dbReference type="AlphaFoldDB" id="A0AAJ2F341"/>